<dbReference type="Proteomes" id="UP000289323">
    <property type="component" value="Unassembled WGS sequence"/>
</dbReference>
<dbReference type="PANTHER" id="PTHR34315:SF1">
    <property type="entry name" value="INTRADIOL RING-CLEAVAGE DIOXYGENASES DOMAIN-CONTAINING PROTEIN-RELATED"/>
    <property type="match status" value="1"/>
</dbReference>
<dbReference type="Gene3D" id="2.60.130.10">
    <property type="entry name" value="Aromatic compound dioxygenase"/>
    <property type="match status" value="1"/>
</dbReference>
<evidence type="ECO:0000313" key="4">
    <source>
        <dbReference type="Proteomes" id="UP000289323"/>
    </source>
</evidence>
<dbReference type="InterPro" id="IPR000627">
    <property type="entry name" value="Intradiol_dOase_C"/>
</dbReference>
<dbReference type="AlphaFoldDB" id="A0A3S4F4K5"/>
<evidence type="ECO:0000313" key="3">
    <source>
        <dbReference type="EMBL" id="SPQ24379.1"/>
    </source>
</evidence>
<evidence type="ECO:0000259" key="2">
    <source>
        <dbReference type="Pfam" id="PF00775"/>
    </source>
</evidence>
<dbReference type="SUPFAM" id="SSF49482">
    <property type="entry name" value="Aromatic compound dioxygenase"/>
    <property type="match status" value="1"/>
</dbReference>
<dbReference type="GO" id="GO:0016702">
    <property type="term" value="F:oxidoreductase activity, acting on single donors with incorporation of molecular oxygen, incorporation of two atoms of oxygen"/>
    <property type="evidence" value="ECO:0007669"/>
    <property type="project" value="InterPro"/>
</dbReference>
<organism evidence="3 4">
    <name type="scientific">Thermothielavioides terrestris</name>
    <dbReference type="NCBI Taxonomy" id="2587410"/>
    <lineage>
        <taxon>Eukaryota</taxon>
        <taxon>Fungi</taxon>
        <taxon>Dikarya</taxon>
        <taxon>Ascomycota</taxon>
        <taxon>Pezizomycotina</taxon>
        <taxon>Sordariomycetes</taxon>
        <taxon>Sordariomycetidae</taxon>
        <taxon>Sordariales</taxon>
        <taxon>Chaetomiaceae</taxon>
        <taxon>Thermothielavioides</taxon>
    </lineage>
</organism>
<dbReference type="EMBL" id="OUUZ01000013">
    <property type="protein sequence ID" value="SPQ24379.1"/>
    <property type="molecule type" value="Genomic_DNA"/>
</dbReference>
<dbReference type="GO" id="GO:0008199">
    <property type="term" value="F:ferric iron binding"/>
    <property type="evidence" value="ECO:0007669"/>
    <property type="project" value="InterPro"/>
</dbReference>
<dbReference type="InterPro" id="IPR015889">
    <property type="entry name" value="Intradiol_dOase_core"/>
</dbReference>
<feature type="domain" description="Intradiol ring-cleavage dioxygenases" evidence="2">
    <location>
        <begin position="117"/>
        <end position="256"/>
    </location>
</feature>
<reference evidence="3 4" key="1">
    <citation type="submission" date="2018-04" db="EMBL/GenBank/DDBJ databases">
        <authorList>
            <person name="Huttner S."/>
            <person name="Dainat J."/>
        </authorList>
    </citation>
    <scope>NUCLEOTIDE SEQUENCE [LARGE SCALE GENOMIC DNA]</scope>
</reference>
<protein>
    <submittedName>
        <fullName evidence="3">A01041e6-6285-4ea0-a35f-3666b85c5c33</fullName>
    </submittedName>
</protein>
<feature type="chain" id="PRO_5018584333" evidence="1">
    <location>
        <begin position="19"/>
        <end position="323"/>
    </location>
</feature>
<dbReference type="CDD" id="cd03457">
    <property type="entry name" value="intradiol_dioxygenase_like"/>
    <property type="match status" value="1"/>
</dbReference>
<accession>A0A3S4F4K5</accession>
<evidence type="ECO:0000256" key="1">
    <source>
        <dbReference type="SAM" id="SignalP"/>
    </source>
</evidence>
<proteinExistence type="predicted"/>
<gene>
    <name evidence="3" type="ORF">TT172_LOCUS6798</name>
</gene>
<sequence>MRLFSLLSTSLVATLVAGHPGHDLSKELRERLDFLANNRNDLSHCAEQMRARGLDAINARRRTQLAEHLMKKRNLEVRDISNPYNTTHKSSVSYTAQTDLSTVFAGNNSCVLSPEQIEGPYYVAGERVRQNVTEDQQGVPLTVDIQIVDMDTCKPIPGAYLEIWHSNATGVYGGVVARGNGVGELDMSNLNNTMLRGVQKTDDAGAVQFHTIFPGHYIGRTIHIHVAVHLNAQPQPNGTLLDTTAAHVGQMYFDQDLIDEIETRAPYTLNTQNKTTNDQDIWLATAAQSSDPFMEYVVLGKGVDDGLLAWLSFGVNTTLARQG</sequence>
<feature type="signal peptide" evidence="1">
    <location>
        <begin position="1"/>
        <end position="18"/>
    </location>
</feature>
<name>A0A3S4F4K5_9PEZI</name>
<dbReference type="PANTHER" id="PTHR34315">
    <property type="match status" value="1"/>
</dbReference>
<dbReference type="Pfam" id="PF00775">
    <property type="entry name" value="Dioxygenase_C"/>
    <property type="match status" value="1"/>
</dbReference>
<keyword evidence="1" id="KW-0732">Signal</keyword>